<dbReference type="Pfam" id="PF00672">
    <property type="entry name" value="HAMP"/>
    <property type="match status" value="1"/>
</dbReference>
<dbReference type="InterPro" id="IPR050980">
    <property type="entry name" value="2C_sensor_his_kinase"/>
</dbReference>
<evidence type="ECO:0000259" key="25">
    <source>
        <dbReference type="PROSITE" id="PS50885"/>
    </source>
</evidence>
<comment type="cofactor">
    <cofactor evidence="2">
        <name>Mn(2+)</name>
        <dbReference type="ChEBI" id="CHEBI:29035"/>
    </cofactor>
</comment>
<keyword evidence="19" id="KW-0843">Virulence</keyword>
<keyword evidence="7" id="KW-0597">Phosphoprotein</keyword>
<dbReference type="CDD" id="cd06225">
    <property type="entry name" value="HAMP"/>
    <property type="match status" value="1"/>
</dbReference>
<dbReference type="InterPro" id="IPR003661">
    <property type="entry name" value="HisK_dim/P_dom"/>
</dbReference>
<dbReference type="SMART" id="SM00304">
    <property type="entry name" value="HAMP"/>
    <property type="match status" value="1"/>
</dbReference>
<dbReference type="PROSITE" id="PS50109">
    <property type="entry name" value="HIS_KIN"/>
    <property type="match status" value="1"/>
</dbReference>
<dbReference type="PANTHER" id="PTHR44936">
    <property type="entry name" value="SENSOR PROTEIN CREC"/>
    <property type="match status" value="1"/>
</dbReference>
<protein>
    <recommendedName>
        <fullName evidence="21">Signal transduction histidine-protein kinase/phosphatase MprB</fullName>
        <ecNumber evidence="5">2.7.13.3</ecNumber>
    </recommendedName>
    <alternativeName>
        <fullName evidence="22">Mycobacterial persistence regulator B</fullName>
    </alternativeName>
</protein>
<evidence type="ECO:0000259" key="24">
    <source>
        <dbReference type="PROSITE" id="PS50109"/>
    </source>
</evidence>
<evidence type="ECO:0000256" key="7">
    <source>
        <dbReference type="ARBA" id="ARBA00022553"/>
    </source>
</evidence>
<evidence type="ECO:0000256" key="5">
    <source>
        <dbReference type="ARBA" id="ARBA00012438"/>
    </source>
</evidence>
<evidence type="ECO:0000256" key="1">
    <source>
        <dbReference type="ARBA" id="ARBA00000085"/>
    </source>
</evidence>
<evidence type="ECO:0000256" key="3">
    <source>
        <dbReference type="ARBA" id="ARBA00001946"/>
    </source>
</evidence>
<keyword evidence="6" id="KW-1003">Cell membrane</keyword>
<feature type="domain" description="Histidine kinase" evidence="24">
    <location>
        <begin position="232"/>
        <end position="431"/>
    </location>
</feature>
<keyword evidence="9" id="KW-0812">Transmembrane</keyword>
<keyword evidence="14" id="KW-0460">Magnesium</keyword>
<evidence type="ECO:0000256" key="13">
    <source>
        <dbReference type="ARBA" id="ARBA00022840"/>
    </source>
</evidence>
<evidence type="ECO:0000256" key="15">
    <source>
        <dbReference type="ARBA" id="ARBA00022912"/>
    </source>
</evidence>
<evidence type="ECO:0000256" key="21">
    <source>
        <dbReference type="ARBA" id="ARBA00040454"/>
    </source>
</evidence>
<dbReference type="Pfam" id="PF00512">
    <property type="entry name" value="HisKA"/>
    <property type="match status" value="1"/>
</dbReference>
<comment type="cofactor">
    <cofactor evidence="3">
        <name>Mg(2+)</name>
        <dbReference type="ChEBI" id="CHEBI:18420"/>
    </cofactor>
</comment>
<dbReference type="InterPro" id="IPR003660">
    <property type="entry name" value="HAMP_dom"/>
</dbReference>
<keyword evidence="15" id="KW-0904">Protein phosphatase</keyword>
<feature type="compositionally biased region" description="Basic and acidic residues" evidence="23">
    <location>
        <begin position="446"/>
        <end position="455"/>
    </location>
</feature>
<proteinExistence type="predicted"/>
<evidence type="ECO:0000256" key="10">
    <source>
        <dbReference type="ARBA" id="ARBA00022741"/>
    </source>
</evidence>
<accession>A0ABN0TTN1</accession>
<dbReference type="SMART" id="SM00387">
    <property type="entry name" value="HATPase_c"/>
    <property type="match status" value="1"/>
</dbReference>
<keyword evidence="11 26" id="KW-0418">Kinase</keyword>
<keyword evidence="16" id="KW-0472">Membrane</keyword>
<dbReference type="InterPro" id="IPR005467">
    <property type="entry name" value="His_kinase_dom"/>
</dbReference>
<dbReference type="EC" id="2.7.13.3" evidence="5"/>
<sequence length="490" mass="51761">MRRALALVALATTAMVSLAFVVPLLLVVHQIARERAIGDAQRQANQAVSLLAATNDVKVIEDAISTIPAWNSDGLAIYLPDGQTPVIGTTRAKPTDIKTVRASEDKSITSDVDGGVVYLQPTKISSGQVAVIEVFVPSDALTRGVAGASAALIAVALGLVIGSVVVADRLAAKVVGATRNLAAVARAFGDGNLEARVEPSGPRELSEAGASFNTMADRVVATLDAERELAADLSHRLRTPLTALRLDAEALDDGVDAARIRDAVATLEREVDVIIQTARRPLSERGPEWCDLAEVVSERVEFWGALAEDEHRDCRLAGVGRRVPVSVSRTELVSCVDVLLGNVFRHTAPGVAFAVSVLVLRGPVAALVIEDAGTGIRHPRMAVRRGNSGGGSTGLGLDIVRKVAETAGGSIRIDTSPMGGARIRVDLAMLDPAVFRNMARGGGTMPERDDSDRTWPDVPRGAGDYRPLHRAVGALRAMRKTRVNSRSDRP</sequence>
<dbReference type="SUPFAM" id="SSF47384">
    <property type="entry name" value="Homodimeric domain of signal transducing histidine kinase"/>
    <property type="match status" value="1"/>
</dbReference>
<evidence type="ECO:0000313" key="26">
    <source>
        <dbReference type="EMBL" id="GAA0229914.1"/>
    </source>
</evidence>
<keyword evidence="8" id="KW-0808">Transferase</keyword>
<evidence type="ECO:0000256" key="9">
    <source>
        <dbReference type="ARBA" id="ARBA00022692"/>
    </source>
</evidence>
<comment type="catalytic activity">
    <reaction evidence="1">
        <text>ATP + protein L-histidine = ADP + protein N-phospho-L-histidine.</text>
        <dbReference type="EC" id="2.7.13.3"/>
    </reaction>
</comment>
<dbReference type="SMART" id="SM00388">
    <property type="entry name" value="HisKA"/>
    <property type="match status" value="1"/>
</dbReference>
<evidence type="ECO:0000256" key="16">
    <source>
        <dbReference type="ARBA" id="ARBA00022989"/>
    </source>
</evidence>
<dbReference type="EMBL" id="BAAAGX010000006">
    <property type="protein sequence ID" value="GAA0229914.1"/>
    <property type="molecule type" value="Genomic_DNA"/>
</dbReference>
<feature type="domain" description="HAMP" evidence="25">
    <location>
        <begin position="172"/>
        <end position="224"/>
    </location>
</feature>
<dbReference type="InterPro" id="IPR003594">
    <property type="entry name" value="HATPase_dom"/>
</dbReference>
<evidence type="ECO:0000256" key="20">
    <source>
        <dbReference type="ARBA" id="ARBA00023211"/>
    </source>
</evidence>
<dbReference type="PRINTS" id="PR00344">
    <property type="entry name" value="BCTRLSENSOR"/>
</dbReference>
<feature type="region of interest" description="Disordered" evidence="23">
    <location>
        <begin position="440"/>
        <end position="464"/>
    </location>
</feature>
<name>A0ABN0TTN1_9ACTN</name>
<organism evidence="26 27">
    <name type="scientific">Cryptosporangium japonicum</name>
    <dbReference type="NCBI Taxonomy" id="80872"/>
    <lineage>
        <taxon>Bacteria</taxon>
        <taxon>Bacillati</taxon>
        <taxon>Actinomycetota</taxon>
        <taxon>Actinomycetes</taxon>
        <taxon>Cryptosporangiales</taxon>
        <taxon>Cryptosporangiaceae</taxon>
        <taxon>Cryptosporangium</taxon>
    </lineage>
</organism>
<dbReference type="PROSITE" id="PS50885">
    <property type="entry name" value="HAMP"/>
    <property type="match status" value="1"/>
</dbReference>
<dbReference type="InterPro" id="IPR036097">
    <property type="entry name" value="HisK_dim/P_sf"/>
</dbReference>
<evidence type="ECO:0000256" key="8">
    <source>
        <dbReference type="ARBA" id="ARBA00022679"/>
    </source>
</evidence>
<comment type="caution">
    <text evidence="26">The sequence shown here is derived from an EMBL/GenBank/DDBJ whole genome shotgun (WGS) entry which is preliminary data.</text>
</comment>
<evidence type="ECO:0000256" key="17">
    <source>
        <dbReference type="ARBA" id="ARBA00023012"/>
    </source>
</evidence>
<dbReference type="InterPro" id="IPR036890">
    <property type="entry name" value="HATPase_C_sf"/>
</dbReference>
<dbReference type="RefSeq" id="WP_344647907.1">
    <property type="nucleotide sequence ID" value="NZ_BAAAGX010000006.1"/>
</dbReference>
<dbReference type="InterPro" id="IPR004358">
    <property type="entry name" value="Sig_transdc_His_kin-like_C"/>
</dbReference>
<dbReference type="SUPFAM" id="SSF55874">
    <property type="entry name" value="ATPase domain of HSP90 chaperone/DNA topoisomerase II/histidine kinase"/>
    <property type="match status" value="1"/>
</dbReference>
<dbReference type="Pfam" id="PF02518">
    <property type="entry name" value="HATPase_c"/>
    <property type="match status" value="1"/>
</dbReference>
<keyword evidence="16" id="KW-1133">Transmembrane helix</keyword>
<comment type="subcellular location">
    <subcellularLocation>
        <location evidence="4">Cell membrane</location>
        <topology evidence="4">Multi-pass membrane protein</topology>
    </subcellularLocation>
</comment>
<evidence type="ECO:0000256" key="12">
    <source>
        <dbReference type="ARBA" id="ARBA00022801"/>
    </source>
</evidence>
<evidence type="ECO:0000256" key="19">
    <source>
        <dbReference type="ARBA" id="ARBA00023026"/>
    </source>
</evidence>
<keyword evidence="27" id="KW-1185">Reference proteome</keyword>
<dbReference type="CDD" id="cd00082">
    <property type="entry name" value="HisKA"/>
    <property type="match status" value="1"/>
</dbReference>
<dbReference type="Proteomes" id="UP001500967">
    <property type="component" value="Unassembled WGS sequence"/>
</dbReference>
<evidence type="ECO:0000256" key="11">
    <source>
        <dbReference type="ARBA" id="ARBA00022777"/>
    </source>
</evidence>
<dbReference type="Gene3D" id="1.10.287.130">
    <property type="match status" value="1"/>
</dbReference>
<keyword evidence="13" id="KW-0067">ATP-binding</keyword>
<keyword evidence="20" id="KW-0464">Manganese</keyword>
<evidence type="ECO:0000256" key="4">
    <source>
        <dbReference type="ARBA" id="ARBA00004651"/>
    </source>
</evidence>
<evidence type="ECO:0000256" key="2">
    <source>
        <dbReference type="ARBA" id="ARBA00001936"/>
    </source>
</evidence>
<keyword evidence="12" id="KW-0378">Hydrolase</keyword>
<gene>
    <name evidence="26" type="ORF">GCM10009539_14110</name>
</gene>
<evidence type="ECO:0000256" key="6">
    <source>
        <dbReference type="ARBA" id="ARBA00022475"/>
    </source>
</evidence>
<evidence type="ECO:0000256" key="23">
    <source>
        <dbReference type="SAM" id="MobiDB-lite"/>
    </source>
</evidence>
<keyword evidence="17" id="KW-0902">Two-component regulatory system</keyword>
<evidence type="ECO:0000256" key="22">
    <source>
        <dbReference type="ARBA" id="ARBA00041776"/>
    </source>
</evidence>
<keyword evidence="18" id="KW-0346">Stress response</keyword>
<reference evidence="26 27" key="1">
    <citation type="journal article" date="2019" name="Int. J. Syst. Evol. Microbiol.">
        <title>The Global Catalogue of Microorganisms (GCM) 10K type strain sequencing project: providing services to taxonomists for standard genome sequencing and annotation.</title>
        <authorList>
            <consortium name="The Broad Institute Genomics Platform"/>
            <consortium name="The Broad Institute Genome Sequencing Center for Infectious Disease"/>
            <person name="Wu L."/>
            <person name="Ma J."/>
        </authorList>
    </citation>
    <scope>NUCLEOTIDE SEQUENCE [LARGE SCALE GENOMIC DNA]</scope>
    <source>
        <strain evidence="26 27">JCM 10425</strain>
    </source>
</reference>
<evidence type="ECO:0000313" key="27">
    <source>
        <dbReference type="Proteomes" id="UP001500967"/>
    </source>
</evidence>
<dbReference type="GO" id="GO:0016301">
    <property type="term" value="F:kinase activity"/>
    <property type="evidence" value="ECO:0007669"/>
    <property type="project" value="UniProtKB-KW"/>
</dbReference>
<evidence type="ECO:0000256" key="18">
    <source>
        <dbReference type="ARBA" id="ARBA00023016"/>
    </source>
</evidence>
<keyword evidence="10" id="KW-0547">Nucleotide-binding</keyword>
<dbReference type="Gene3D" id="3.30.565.10">
    <property type="entry name" value="Histidine kinase-like ATPase, C-terminal domain"/>
    <property type="match status" value="1"/>
</dbReference>
<dbReference type="PANTHER" id="PTHR44936:SF9">
    <property type="entry name" value="SENSOR PROTEIN CREC"/>
    <property type="match status" value="1"/>
</dbReference>
<evidence type="ECO:0000256" key="14">
    <source>
        <dbReference type="ARBA" id="ARBA00022842"/>
    </source>
</evidence>